<dbReference type="InterPro" id="IPR036397">
    <property type="entry name" value="RNaseH_sf"/>
</dbReference>
<dbReference type="EMBL" id="JAWNGG020000201">
    <property type="protein sequence ID" value="KAK9296911.1"/>
    <property type="molecule type" value="Genomic_DNA"/>
</dbReference>
<sequence length="169" mass="19366">MAERRFFNLEKKLLRSSNLRDEDIGFMREYEDLEHMTKISNDTGWRTSYYLPHHAVVKESSTTTKVHVVFDGSAKSTSGISINDAQLIGPVCKGIYFDNGTSFVGTRNEMQKIKGFLKANHQVISKYAVIEDVDWYFIPPHAPHFGGLWERSVRSCCGERTVNVRQTPF</sequence>
<accession>A0AAW0ZHQ1</accession>
<dbReference type="PANTHER" id="PTHR47331">
    <property type="entry name" value="PHD-TYPE DOMAIN-CONTAINING PROTEIN"/>
    <property type="match status" value="1"/>
</dbReference>
<gene>
    <name evidence="1" type="ORF">QLX08_009221</name>
</gene>
<evidence type="ECO:0000313" key="2">
    <source>
        <dbReference type="Proteomes" id="UP001432146"/>
    </source>
</evidence>
<proteinExistence type="predicted"/>
<dbReference type="AlphaFoldDB" id="A0AAW0ZHQ1"/>
<reference evidence="1 2" key="1">
    <citation type="submission" date="2024-05" db="EMBL/GenBank/DDBJ databases">
        <title>The nuclear and mitochondrial genome assemblies of Tetragonisca angustula (Apidae: Meliponini), a tiny yet remarkable pollinator in the Neotropics.</title>
        <authorList>
            <person name="Ferrari R."/>
            <person name="Ricardo P.C."/>
            <person name="Dias F.C."/>
            <person name="Araujo N.S."/>
            <person name="Soares D.O."/>
            <person name="Zhou Q.-S."/>
            <person name="Zhu C.-D."/>
            <person name="Coutinho L."/>
            <person name="Airas M.C."/>
            <person name="Batista T.M."/>
        </authorList>
    </citation>
    <scope>NUCLEOTIDE SEQUENCE [LARGE SCALE GENOMIC DNA]</scope>
    <source>
        <strain evidence="1">ASF017062</strain>
        <tissue evidence="1">Abdomen</tissue>
    </source>
</reference>
<comment type="caution">
    <text evidence="1">The sequence shown here is derived from an EMBL/GenBank/DDBJ whole genome shotgun (WGS) entry which is preliminary data.</text>
</comment>
<dbReference type="Gene3D" id="3.30.420.10">
    <property type="entry name" value="Ribonuclease H-like superfamily/Ribonuclease H"/>
    <property type="match status" value="1"/>
</dbReference>
<organism evidence="1 2">
    <name type="scientific">Tetragonisca angustula</name>
    <dbReference type="NCBI Taxonomy" id="166442"/>
    <lineage>
        <taxon>Eukaryota</taxon>
        <taxon>Metazoa</taxon>
        <taxon>Ecdysozoa</taxon>
        <taxon>Arthropoda</taxon>
        <taxon>Hexapoda</taxon>
        <taxon>Insecta</taxon>
        <taxon>Pterygota</taxon>
        <taxon>Neoptera</taxon>
        <taxon>Endopterygota</taxon>
        <taxon>Hymenoptera</taxon>
        <taxon>Apocrita</taxon>
        <taxon>Aculeata</taxon>
        <taxon>Apoidea</taxon>
        <taxon>Anthophila</taxon>
        <taxon>Apidae</taxon>
        <taxon>Tetragonisca</taxon>
    </lineage>
</organism>
<protein>
    <submittedName>
        <fullName evidence="1">Uncharacterized protein</fullName>
    </submittedName>
</protein>
<evidence type="ECO:0000313" key="1">
    <source>
        <dbReference type="EMBL" id="KAK9296911.1"/>
    </source>
</evidence>
<keyword evidence="2" id="KW-1185">Reference proteome</keyword>
<dbReference type="GO" id="GO:0003676">
    <property type="term" value="F:nucleic acid binding"/>
    <property type="evidence" value="ECO:0007669"/>
    <property type="project" value="InterPro"/>
</dbReference>
<name>A0AAW0ZHQ1_9HYME</name>
<dbReference type="Proteomes" id="UP001432146">
    <property type="component" value="Unassembled WGS sequence"/>
</dbReference>
<dbReference type="PANTHER" id="PTHR47331:SF1">
    <property type="entry name" value="GAG-LIKE PROTEIN"/>
    <property type="match status" value="1"/>
</dbReference>